<keyword evidence="1" id="KW-0812">Transmembrane</keyword>
<feature type="transmembrane region" description="Helical" evidence="1">
    <location>
        <begin position="60"/>
        <end position="84"/>
    </location>
</feature>
<dbReference type="PANTHER" id="PTHR37159:SF1">
    <property type="entry name" value="GH11867P"/>
    <property type="match status" value="1"/>
</dbReference>
<reference evidence="4" key="1">
    <citation type="submission" date="2025-08" db="UniProtKB">
        <authorList>
            <consortium name="RefSeq"/>
        </authorList>
    </citation>
    <scope>IDENTIFICATION</scope>
</reference>
<keyword evidence="3" id="KW-1185">Reference proteome</keyword>
<proteinExistence type="predicted"/>
<gene>
    <name evidence="4" type="primary">LOC114828480</name>
</gene>
<accession>A0AAJ7WJV5</accession>
<keyword evidence="1" id="KW-1133">Transmembrane helix</keyword>
<protein>
    <submittedName>
        <fullName evidence="4">Uncharacterized protein LOC114828480</fullName>
    </submittedName>
</protein>
<name>A0AAJ7WJV5_9ACAR</name>
<dbReference type="KEGG" id="goe:114828480"/>
<dbReference type="Pfam" id="PF09995">
    <property type="entry name" value="MPAB_Lcp_cat"/>
    <property type="match status" value="1"/>
</dbReference>
<evidence type="ECO:0000259" key="2">
    <source>
        <dbReference type="Pfam" id="PF09995"/>
    </source>
</evidence>
<feature type="domain" description="ER-bound oxygenase mpaB/mpaB'/Rubber oxygenase catalytic" evidence="2">
    <location>
        <begin position="68"/>
        <end position="206"/>
    </location>
</feature>
<dbReference type="Proteomes" id="UP000694867">
    <property type="component" value="Unplaced"/>
</dbReference>
<dbReference type="GO" id="GO:0016491">
    <property type="term" value="F:oxidoreductase activity"/>
    <property type="evidence" value="ECO:0007669"/>
    <property type="project" value="InterPro"/>
</dbReference>
<keyword evidence="1" id="KW-0472">Membrane</keyword>
<organism evidence="3 4">
    <name type="scientific">Galendromus occidentalis</name>
    <name type="common">western predatory mite</name>
    <dbReference type="NCBI Taxonomy" id="34638"/>
    <lineage>
        <taxon>Eukaryota</taxon>
        <taxon>Metazoa</taxon>
        <taxon>Ecdysozoa</taxon>
        <taxon>Arthropoda</taxon>
        <taxon>Chelicerata</taxon>
        <taxon>Arachnida</taxon>
        <taxon>Acari</taxon>
        <taxon>Parasitiformes</taxon>
        <taxon>Mesostigmata</taxon>
        <taxon>Gamasina</taxon>
        <taxon>Phytoseioidea</taxon>
        <taxon>Phytoseiidae</taxon>
        <taxon>Typhlodrominae</taxon>
        <taxon>Galendromus</taxon>
    </lineage>
</organism>
<dbReference type="InterPro" id="IPR018713">
    <property type="entry name" value="MPAB/Lcp_cat_dom"/>
</dbReference>
<evidence type="ECO:0000256" key="1">
    <source>
        <dbReference type="SAM" id="Phobius"/>
    </source>
</evidence>
<dbReference type="GeneID" id="114828480"/>
<dbReference type="AlphaFoldDB" id="A0AAJ7WJV5"/>
<dbReference type="RefSeq" id="XP_028968613.1">
    <property type="nucleotide sequence ID" value="XM_029112780.1"/>
</dbReference>
<evidence type="ECO:0000313" key="4">
    <source>
        <dbReference type="RefSeq" id="XP_028968613.1"/>
    </source>
</evidence>
<evidence type="ECO:0000313" key="3">
    <source>
        <dbReference type="Proteomes" id="UP000694867"/>
    </source>
</evidence>
<sequence length="351" mass="40027">MCQKETIDEVVVQIECDRLTWEKLQQGKTKDGDCGNSLEKPKWFEEEQYLRGQKLLMDNLLCSMFCHLAGLILGVAIEIPYTVLANTGNHRSLKDLASRYLSTSDKIIKWYSSDIFNPTTEGAKSIAMVRKMHAASHRTMNRSHPKPDANELWMSQFYMATTQISFVGLMMFCPKAVGLGHLSKADKEAIMHYWRCIGYLLGISDEYNVCGGSIDDLETLTLAFVENLLRPSMLEISSDKFNMTRGILDSVLKSIGNRFVTRNGFIAFWCPIIKVHFDEKLSVGDRICVLLMKLVYSSGITNFEIVRRFLNYRHKQRYLSAFASPNRLSDSCLNDVYGDIPMCPYLVKKNS</sequence>
<dbReference type="PANTHER" id="PTHR37159">
    <property type="entry name" value="GH11867P"/>
    <property type="match status" value="1"/>
</dbReference>